<dbReference type="CDD" id="cd02149">
    <property type="entry name" value="NfsB-like"/>
    <property type="match status" value="1"/>
</dbReference>
<evidence type="ECO:0000259" key="4">
    <source>
        <dbReference type="Pfam" id="PF00881"/>
    </source>
</evidence>
<gene>
    <name evidence="5" type="ORF">CQ405_00915</name>
</gene>
<dbReference type="RefSeq" id="WP_106869642.1">
    <property type="nucleotide sequence ID" value="NZ_CP053841.1"/>
</dbReference>
<dbReference type="AlphaFoldDB" id="A0A2P8R3R6"/>
<dbReference type="Gene3D" id="3.40.109.10">
    <property type="entry name" value="NADH Oxidase"/>
    <property type="match status" value="1"/>
</dbReference>
<sequence>MKTITEALKWRYATKAYDATKRISDEDFAEIENILQYIPTSTNFQPSHFIIASDEAGKERVAKGAKGAYIFNYDKIKNASHVIVFCSKVYVDDNHLKEILEQEEKDNRFIKPHHKEKMHNGRKVFLDVHRYNLKDEAHWHAKQTYIAVGAVLLGAAELGIDATPMEGFDQALLDEEFNLRENGYTAQVIVALGYRDESKDFNLNVPKSRLSKNRVITKA</sequence>
<evidence type="ECO:0000313" key="6">
    <source>
        <dbReference type="Proteomes" id="UP000240535"/>
    </source>
</evidence>
<organism evidence="5 6">
    <name type="scientific">Campylobacter blaseri</name>
    <dbReference type="NCBI Taxonomy" id="2042961"/>
    <lineage>
        <taxon>Bacteria</taxon>
        <taxon>Pseudomonadati</taxon>
        <taxon>Campylobacterota</taxon>
        <taxon>Epsilonproteobacteria</taxon>
        <taxon>Campylobacterales</taxon>
        <taxon>Campylobacteraceae</taxon>
        <taxon>Campylobacter</taxon>
    </lineage>
</organism>
<evidence type="ECO:0000313" key="5">
    <source>
        <dbReference type="EMBL" id="PSM53144.1"/>
    </source>
</evidence>
<name>A0A2P8R3R6_9BACT</name>
<comment type="similarity">
    <text evidence="1">Belongs to the nitroreductase family.</text>
</comment>
<keyword evidence="6" id="KW-1185">Reference proteome</keyword>
<feature type="domain" description="Nitroreductase" evidence="4">
    <location>
        <begin position="8"/>
        <end position="194"/>
    </location>
</feature>
<comment type="caution">
    <text evidence="5">The sequence shown here is derived from an EMBL/GenBank/DDBJ whole genome shotgun (WGS) entry which is preliminary data.</text>
</comment>
<dbReference type="PANTHER" id="PTHR43673:SF10">
    <property type="entry name" value="NADH DEHYDROGENASE_NAD(P)H NITROREDUCTASE XCC3605-RELATED"/>
    <property type="match status" value="1"/>
</dbReference>
<dbReference type="OrthoDB" id="9809288at2"/>
<proteinExistence type="inferred from homology"/>
<keyword evidence="3" id="KW-0560">Oxidoreductase</keyword>
<dbReference type="SUPFAM" id="SSF55469">
    <property type="entry name" value="FMN-dependent nitroreductase-like"/>
    <property type="match status" value="1"/>
</dbReference>
<dbReference type="InterPro" id="IPR000415">
    <property type="entry name" value="Nitroreductase-like"/>
</dbReference>
<evidence type="ECO:0000256" key="1">
    <source>
        <dbReference type="ARBA" id="ARBA00007118"/>
    </source>
</evidence>
<dbReference type="Pfam" id="PF00881">
    <property type="entry name" value="Nitroreductase"/>
    <property type="match status" value="1"/>
</dbReference>
<keyword evidence="2" id="KW-0521">NADP</keyword>
<reference evidence="6" key="1">
    <citation type="submission" date="2017-10" db="EMBL/GenBank/DDBJ databases">
        <title>Campylobacter species from seals.</title>
        <authorList>
            <person name="Gilbert M.J."/>
            <person name="Zomer A.L."/>
            <person name="Timmerman A.J."/>
            <person name="Duim B."/>
            <person name="Wagenaar J.A."/>
        </authorList>
    </citation>
    <scope>NUCLEOTIDE SEQUENCE [LARGE SCALE GENOMIC DNA]</scope>
    <source>
        <strain evidence="6">17S00004-5</strain>
    </source>
</reference>
<evidence type="ECO:0000256" key="2">
    <source>
        <dbReference type="ARBA" id="ARBA00022857"/>
    </source>
</evidence>
<dbReference type="Proteomes" id="UP000240535">
    <property type="component" value="Unassembled WGS sequence"/>
</dbReference>
<dbReference type="PANTHER" id="PTHR43673">
    <property type="entry name" value="NAD(P)H NITROREDUCTASE YDGI-RELATED"/>
    <property type="match status" value="1"/>
</dbReference>
<evidence type="ECO:0000256" key="3">
    <source>
        <dbReference type="ARBA" id="ARBA00023002"/>
    </source>
</evidence>
<accession>A0A2P8R3R6</accession>
<dbReference type="InterPro" id="IPR029479">
    <property type="entry name" value="Nitroreductase"/>
</dbReference>
<dbReference type="GO" id="GO:0016491">
    <property type="term" value="F:oxidoreductase activity"/>
    <property type="evidence" value="ECO:0007669"/>
    <property type="project" value="UniProtKB-KW"/>
</dbReference>
<protein>
    <submittedName>
        <fullName evidence="5">Oxygen-insensitive NAD(P)H nitroreductase</fullName>
    </submittedName>
</protein>
<dbReference type="NCBIfam" id="NF008275">
    <property type="entry name" value="PRK11053.1"/>
    <property type="match status" value="1"/>
</dbReference>
<dbReference type="InterPro" id="IPR033878">
    <property type="entry name" value="NfsB-like"/>
</dbReference>
<dbReference type="EMBL" id="PDHH01000001">
    <property type="protein sequence ID" value="PSM53144.1"/>
    <property type="molecule type" value="Genomic_DNA"/>
</dbReference>